<feature type="region of interest" description="Disordered" evidence="1">
    <location>
        <begin position="68"/>
        <end position="101"/>
    </location>
</feature>
<dbReference type="SUPFAM" id="SSF53335">
    <property type="entry name" value="S-adenosyl-L-methionine-dependent methyltransferases"/>
    <property type="match status" value="1"/>
</dbReference>
<sequence>MNARIVLCHFFLPNRKLEPIRGTPAHRRGSRTVDACLLPMSQAGGDMQHGLEAGDQLGAQVLATAATQTTLDAESSRKRQPPQYKQRPAGTGRKARRRRREKECAAGGTLMRAPMLHGNTAPGRLRLLDGFCMAYRVPLFRSTKPSMIQKNMPVVVDVGVGDEATTTVEMLDRLIPGCTVVGTEVEEWRLQALEKSTLPSQVQLRRGSTDFELPVRGGEAVHVIRAMNVLRDYHPQDALKALHTLSGQLEEGGLLLEGACNTAGTQMVVLLVRHTPSGAISPAGSELEGVLFAADLSSTALLEEGAPPEWFQRYLPRIWQHQAPSGTSDVQNTDSPIHCLLEAWSSAASETMPAEKLCGGRDARHQLSNSPPFGRSTIPLSTSANARSTLDYQAERRDDGNGVSPLIATTVIPAHSAEGVPIKHTSAQLVQQETQNMRGMPSDYNHRWFVASVKGLAQRVRGVEMTVMENVPKLNYVGAMLDVIYDFDREESEVALSEADLIKFTDAFAARPAAITRNRL</sequence>
<dbReference type="AlphaFoldDB" id="A0AAE0G7Z2"/>
<dbReference type="InterPro" id="IPR029063">
    <property type="entry name" value="SAM-dependent_MTases_sf"/>
</dbReference>
<name>A0AAE0G7Z2_9CHLO</name>
<organism evidence="2 3">
    <name type="scientific">Cymbomonas tetramitiformis</name>
    <dbReference type="NCBI Taxonomy" id="36881"/>
    <lineage>
        <taxon>Eukaryota</taxon>
        <taxon>Viridiplantae</taxon>
        <taxon>Chlorophyta</taxon>
        <taxon>Pyramimonadophyceae</taxon>
        <taxon>Pyramimonadales</taxon>
        <taxon>Pyramimonadaceae</taxon>
        <taxon>Cymbomonas</taxon>
    </lineage>
</organism>
<gene>
    <name evidence="2" type="ORF">CYMTET_18751</name>
</gene>
<evidence type="ECO:0000313" key="3">
    <source>
        <dbReference type="Proteomes" id="UP001190700"/>
    </source>
</evidence>
<evidence type="ECO:0000256" key="1">
    <source>
        <dbReference type="SAM" id="MobiDB-lite"/>
    </source>
</evidence>
<evidence type="ECO:0000313" key="2">
    <source>
        <dbReference type="EMBL" id="KAK3272985.1"/>
    </source>
</evidence>
<dbReference type="Gene3D" id="3.40.50.150">
    <property type="entry name" value="Vaccinia Virus protein VP39"/>
    <property type="match status" value="1"/>
</dbReference>
<dbReference type="EMBL" id="LGRX02008688">
    <property type="protein sequence ID" value="KAK3272985.1"/>
    <property type="molecule type" value="Genomic_DNA"/>
</dbReference>
<accession>A0AAE0G7Z2</accession>
<reference evidence="2 3" key="1">
    <citation type="journal article" date="2015" name="Genome Biol. Evol.">
        <title>Comparative Genomics of a Bacterivorous Green Alga Reveals Evolutionary Causalities and Consequences of Phago-Mixotrophic Mode of Nutrition.</title>
        <authorList>
            <person name="Burns J.A."/>
            <person name="Paasch A."/>
            <person name="Narechania A."/>
            <person name="Kim E."/>
        </authorList>
    </citation>
    <scope>NUCLEOTIDE SEQUENCE [LARGE SCALE GENOMIC DNA]</scope>
    <source>
        <strain evidence="2 3">PLY_AMNH</strain>
    </source>
</reference>
<dbReference type="Proteomes" id="UP001190700">
    <property type="component" value="Unassembled WGS sequence"/>
</dbReference>
<keyword evidence="3" id="KW-1185">Reference proteome</keyword>
<comment type="caution">
    <text evidence="2">The sequence shown here is derived from an EMBL/GenBank/DDBJ whole genome shotgun (WGS) entry which is preliminary data.</text>
</comment>
<protein>
    <submittedName>
        <fullName evidence="2">Uncharacterized protein</fullName>
    </submittedName>
</protein>
<proteinExistence type="predicted"/>